<evidence type="ECO:0000313" key="3">
    <source>
        <dbReference type="Proteomes" id="UP000634579"/>
    </source>
</evidence>
<evidence type="ECO:0000313" key="2">
    <source>
        <dbReference type="EMBL" id="MBF4630063.1"/>
    </source>
</evidence>
<gene>
    <name evidence="2" type="ORF">ITJ42_02400</name>
</gene>
<reference evidence="2 3" key="1">
    <citation type="submission" date="2020-10" db="EMBL/GenBank/DDBJ databases">
        <title>Draft genome sequences of plant-associated actinobacteria.</title>
        <authorList>
            <person name="Tarlachkov S.V."/>
            <person name="Starodumova I.P."/>
            <person name="Dorofeeva L.V."/>
            <person name="Prisyazhnaya N.V."/>
            <person name="Roubtsova T.V."/>
            <person name="Chizhov V.N."/>
            <person name="Nadler S.A."/>
            <person name="Subbotin S.A."/>
            <person name="Evtushenko L.I."/>
        </authorList>
    </citation>
    <scope>NUCLEOTIDE SEQUENCE [LARGE SCALE GENOMIC DNA]</scope>
    <source>
        <strain evidence="2 3">VKM Ac-2886</strain>
    </source>
</reference>
<accession>A0A8I0V8D2</accession>
<dbReference type="Proteomes" id="UP000634579">
    <property type="component" value="Unassembled WGS sequence"/>
</dbReference>
<protein>
    <submittedName>
        <fullName evidence="2">Uncharacterized protein</fullName>
    </submittedName>
</protein>
<keyword evidence="3" id="KW-1185">Reference proteome</keyword>
<proteinExistence type="predicted"/>
<sequence length="164" mass="17623">MTLSLVAGCSSPASDPVPTFTPASSPSQDELDASTFQALYATYIDLPFDEESEDDLRSVLTGSALSSDLQSLESDRQSGRQIVGKDTFRGFVVTDHGLDKASGEYMVAQVCLDVSGTRVLDAGGADVTPERDELLNLQMKAVKVQDQGWRISDFVRNDSVHVCG</sequence>
<organism evidence="2 3">
    <name type="scientific">Clavibacter phaseoli</name>
    <dbReference type="NCBI Taxonomy" id="1734031"/>
    <lineage>
        <taxon>Bacteria</taxon>
        <taxon>Bacillati</taxon>
        <taxon>Actinomycetota</taxon>
        <taxon>Actinomycetes</taxon>
        <taxon>Micrococcales</taxon>
        <taxon>Microbacteriaceae</taxon>
        <taxon>Clavibacter</taxon>
    </lineage>
</organism>
<evidence type="ECO:0000256" key="1">
    <source>
        <dbReference type="SAM" id="MobiDB-lite"/>
    </source>
</evidence>
<dbReference type="EMBL" id="JADKRP010000001">
    <property type="protein sequence ID" value="MBF4630063.1"/>
    <property type="molecule type" value="Genomic_DNA"/>
</dbReference>
<comment type="caution">
    <text evidence="2">The sequence shown here is derived from an EMBL/GenBank/DDBJ whole genome shotgun (WGS) entry which is preliminary data.</text>
</comment>
<dbReference type="AlphaFoldDB" id="A0A8I0V8D2"/>
<feature type="region of interest" description="Disordered" evidence="1">
    <location>
        <begin position="1"/>
        <end position="31"/>
    </location>
</feature>
<dbReference type="RefSeq" id="WP_194674235.1">
    <property type="nucleotide sequence ID" value="NZ_JADKRP010000001.1"/>
</dbReference>
<name>A0A8I0V8D2_9MICO</name>